<keyword evidence="3 4" id="KW-0732">Signal</keyword>
<organism evidence="5 6">
    <name type="scientific">Corallincola holothuriorum</name>
    <dbReference type="NCBI Taxonomy" id="2282215"/>
    <lineage>
        <taxon>Bacteria</taxon>
        <taxon>Pseudomonadati</taxon>
        <taxon>Pseudomonadota</taxon>
        <taxon>Gammaproteobacteria</taxon>
        <taxon>Alteromonadales</taxon>
        <taxon>Psychromonadaceae</taxon>
        <taxon>Corallincola</taxon>
    </lineage>
</organism>
<dbReference type="InterPro" id="IPR006059">
    <property type="entry name" value="SBP"/>
</dbReference>
<feature type="signal peptide" evidence="4">
    <location>
        <begin position="1"/>
        <end position="17"/>
    </location>
</feature>
<name>A0A368NIM8_9GAMM</name>
<dbReference type="SUPFAM" id="SSF53850">
    <property type="entry name" value="Periplasmic binding protein-like II"/>
    <property type="match status" value="1"/>
</dbReference>
<dbReference type="AlphaFoldDB" id="A0A368NIM8"/>
<comment type="caution">
    <text evidence="5">The sequence shown here is derived from an EMBL/GenBank/DDBJ whole genome shotgun (WGS) entry which is preliminary data.</text>
</comment>
<dbReference type="GO" id="GO:1901982">
    <property type="term" value="F:maltose binding"/>
    <property type="evidence" value="ECO:0007669"/>
    <property type="project" value="TreeGrafter"/>
</dbReference>
<proteinExistence type="inferred from homology"/>
<dbReference type="Pfam" id="PF13416">
    <property type="entry name" value="SBP_bac_8"/>
    <property type="match status" value="1"/>
</dbReference>
<reference evidence="5 6" key="1">
    <citation type="submission" date="2018-07" db="EMBL/GenBank/DDBJ databases">
        <title>Corallincola holothuriorum sp. nov., a new facultative anaerobe isolated from sea cucumber Apostichopus japonicus.</title>
        <authorList>
            <person name="Xia H."/>
        </authorList>
    </citation>
    <scope>NUCLEOTIDE SEQUENCE [LARGE SCALE GENOMIC DNA]</scope>
    <source>
        <strain evidence="5 6">C4</strain>
    </source>
</reference>
<dbReference type="GO" id="GO:0055052">
    <property type="term" value="C:ATP-binding cassette (ABC) transporter complex, substrate-binding subunit-containing"/>
    <property type="evidence" value="ECO:0007669"/>
    <property type="project" value="TreeGrafter"/>
</dbReference>
<evidence type="ECO:0000256" key="1">
    <source>
        <dbReference type="ARBA" id="ARBA00008520"/>
    </source>
</evidence>
<dbReference type="GO" id="GO:0042956">
    <property type="term" value="P:maltodextrin transmembrane transport"/>
    <property type="evidence" value="ECO:0007669"/>
    <property type="project" value="TreeGrafter"/>
</dbReference>
<comment type="similarity">
    <text evidence="1">Belongs to the bacterial solute-binding protein 1 family.</text>
</comment>
<dbReference type="EMBL" id="QPID01000004">
    <property type="protein sequence ID" value="RCU50308.1"/>
    <property type="molecule type" value="Genomic_DNA"/>
</dbReference>
<dbReference type="PANTHER" id="PTHR30061:SF50">
    <property type="entry name" value="MALTOSE_MALTODEXTRIN-BINDING PERIPLASMIC PROTEIN"/>
    <property type="match status" value="1"/>
</dbReference>
<protein>
    <submittedName>
        <fullName evidence="5">Extracellular solute-binding protein</fullName>
    </submittedName>
</protein>
<feature type="chain" id="PRO_5016570888" evidence="4">
    <location>
        <begin position="18"/>
        <end position="388"/>
    </location>
</feature>
<dbReference type="Proteomes" id="UP000252558">
    <property type="component" value="Unassembled WGS sequence"/>
</dbReference>
<accession>A0A368NIM8</accession>
<evidence type="ECO:0000256" key="4">
    <source>
        <dbReference type="SAM" id="SignalP"/>
    </source>
</evidence>
<gene>
    <name evidence="5" type="ORF">DU002_07645</name>
</gene>
<keyword evidence="6" id="KW-1185">Reference proteome</keyword>
<evidence type="ECO:0000256" key="3">
    <source>
        <dbReference type="ARBA" id="ARBA00022729"/>
    </source>
</evidence>
<evidence type="ECO:0000313" key="6">
    <source>
        <dbReference type="Proteomes" id="UP000252558"/>
    </source>
</evidence>
<sequence length="388" mass="43167">MANWCFLLLFISFSSQAVELMLWHQKEEAKLWLPNVAKEYEEKTGVKINVAFLPTGELKTTLVRSVIDGTAPAMALVPSDFIGDRGKLQLSTVDASLLSPAQTSESLATVMFDENYYGVPLQGGNHLLLFYNRKFVQQPAATWQQLITQAKALREINVQPIGWKYGEMYWFCAFIPPFGGFPVADNRVTLDTQAVRDALTFYRNLSREGLIDPNCDYDCSFDRFKNGEFAYAINGDWAFKETASALGDDFGITLLPTINGKPIQPMYGTLSLVYPGYSLNSPAAEAIKGFSSYLQSPEMQQRYYDDLGALPVNEQIVAKIKSSASPEMQILLKQLELARGAPPTPAMSAAWLGMRKGFALFIDGHGSAEEATALMQRFSEHELQKNSQ</sequence>
<dbReference type="GO" id="GO:0015768">
    <property type="term" value="P:maltose transport"/>
    <property type="evidence" value="ECO:0007669"/>
    <property type="project" value="TreeGrafter"/>
</dbReference>
<keyword evidence="2" id="KW-0813">Transport</keyword>
<dbReference type="PANTHER" id="PTHR30061">
    <property type="entry name" value="MALTOSE-BINDING PERIPLASMIC PROTEIN"/>
    <property type="match status" value="1"/>
</dbReference>
<dbReference type="OrthoDB" id="9766758at2"/>
<evidence type="ECO:0000256" key="2">
    <source>
        <dbReference type="ARBA" id="ARBA00022448"/>
    </source>
</evidence>
<evidence type="ECO:0000313" key="5">
    <source>
        <dbReference type="EMBL" id="RCU50308.1"/>
    </source>
</evidence>
<dbReference type="RefSeq" id="WP_114337798.1">
    <property type="nucleotide sequence ID" value="NZ_QPID01000004.1"/>
</dbReference>
<dbReference type="Gene3D" id="3.40.190.10">
    <property type="entry name" value="Periplasmic binding protein-like II"/>
    <property type="match status" value="2"/>
</dbReference>